<evidence type="ECO:0000313" key="2">
    <source>
        <dbReference type="EMBL" id="RCH89111.1"/>
    </source>
</evidence>
<dbReference type="Proteomes" id="UP000252139">
    <property type="component" value="Unassembled WGS sequence"/>
</dbReference>
<organism evidence="2 3">
    <name type="scientific">Rhizopus azygosporus</name>
    <name type="common">Rhizopus microsporus var. azygosporus</name>
    <dbReference type="NCBI Taxonomy" id="86630"/>
    <lineage>
        <taxon>Eukaryota</taxon>
        <taxon>Fungi</taxon>
        <taxon>Fungi incertae sedis</taxon>
        <taxon>Mucoromycota</taxon>
        <taxon>Mucoromycotina</taxon>
        <taxon>Mucoromycetes</taxon>
        <taxon>Mucorales</taxon>
        <taxon>Mucorineae</taxon>
        <taxon>Rhizopodaceae</taxon>
        <taxon>Rhizopus</taxon>
    </lineage>
</organism>
<gene>
    <name evidence="2" type="ORF">CU097_009783</name>
</gene>
<protein>
    <recommendedName>
        <fullName evidence="1">Protein Lines N-terminal domain-containing protein</fullName>
    </recommendedName>
</protein>
<comment type="caution">
    <text evidence="2">The sequence shown here is derived from an EMBL/GenBank/DDBJ whole genome shotgun (WGS) entry which is preliminary data.</text>
</comment>
<dbReference type="OrthoDB" id="8251209at2759"/>
<evidence type="ECO:0000259" key="1">
    <source>
        <dbReference type="Pfam" id="PF14694"/>
    </source>
</evidence>
<dbReference type="InterPro" id="IPR032794">
    <property type="entry name" value="LINES_N"/>
</dbReference>
<dbReference type="AlphaFoldDB" id="A0A367JHC2"/>
<dbReference type="EMBL" id="PJQL01001348">
    <property type="protein sequence ID" value="RCH89111.1"/>
    <property type="molecule type" value="Genomic_DNA"/>
</dbReference>
<keyword evidence="3" id="KW-1185">Reference proteome</keyword>
<dbReference type="Pfam" id="PF14694">
    <property type="entry name" value="LINES_N"/>
    <property type="match status" value="1"/>
</dbReference>
<name>A0A367JHC2_RHIAZ</name>
<accession>A0A367JHC2</accession>
<dbReference type="STRING" id="86630.A0A367JHC2"/>
<feature type="domain" description="Protein Lines N-terminal" evidence="1">
    <location>
        <begin position="271"/>
        <end position="321"/>
    </location>
</feature>
<evidence type="ECO:0000313" key="3">
    <source>
        <dbReference type="Proteomes" id="UP000252139"/>
    </source>
</evidence>
<sequence length="370" mass="43172">MNRFQVYAHHRQILEHIQKHTEKSVGLILDIIKEDKGAIEDDDFDLLHKILKHMRSCEHQQCAPKQLAQEIRSFILSQLKYYKKPNYPLLVCLLDLVKSNSLDDTGWLIGLGCTLWYENSIYIVRKAMELCLRAQEKIDKAEPALFTNVIQYISSCQQHITAHNITRFRSYEYTEFFYTEVNRVMTCDRECFRLLAQIVLSLLFKLSSGEMIMQLADKVQEIYHLSSSEFLPVLFDICCTNDDSTTQLLNTVLLLFQEHPSSAQVIFEPINVNPHTLFIFFIYRCGNSHDILVDLLLENDSGFLSYFYHYVVYIQKDITAFKLALTDETDIHTIQTILVNTTRVLEGGGFPYNTKPLIKRLNRLEEQLLH</sequence>
<proteinExistence type="predicted"/>
<reference evidence="2 3" key="1">
    <citation type="journal article" date="2018" name="G3 (Bethesda)">
        <title>Phylogenetic and Phylogenomic Definition of Rhizopus Species.</title>
        <authorList>
            <person name="Gryganskyi A.P."/>
            <person name="Golan J."/>
            <person name="Dolatabadi S."/>
            <person name="Mondo S."/>
            <person name="Robb S."/>
            <person name="Idnurm A."/>
            <person name="Muszewska A."/>
            <person name="Steczkiewicz K."/>
            <person name="Masonjones S."/>
            <person name="Liao H.L."/>
            <person name="Gajdeczka M.T."/>
            <person name="Anike F."/>
            <person name="Vuek A."/>
            <person name="Anishchenko I.M."/>
            <person name="Voigt K."/>
            <person name="de Hoog G.S."/>
            <person name="Smith M.E."/>
            <person name="Heitman J."/>
            <person name="Vilgalys R."/>
            <person name="Stajich J.E."/>
        </authorList>
    </citation>
    <scope>NUCLEOTIDE SEQUENCE [LARGE SCALE GENOMIC DNA]</scope>
    <source>
        <strain evidence="2 3">CBS 357.93</strain>
    </source>
</reference>